<accession>M2PF55</accession>
<protein>
    <submittedName>
        <fullName evidence="3">Uncharacterized protein</fullName>
    </submittedName>
</protein>
<organism evidence="3 4">
    <name type="scientific">Ceriporiopsis subvermispora (strain B)</name>
    <name type="common">White-rot fungus</name>
    <name type="synonym">Gelatoporia subvermispora</name>
    <dbReference type="NCBI Taxonomy" id="914234"/>
    <lineage>
        <taxon>Eukaryota</taxon>
        <taxon>Fungi</taxon>
        <taxon>Dikarya</taxon>
        <taxon>Basidiomycota</taxon>
        <taxon>Agaricomycotina</taxon>
        <taxon>Agaricomycetes</taxon>
        <taxon>Polyporales</taxon>
        <taxon>Gelatoporiaceae</taxon>
        <taxon>Gelatoporia</taxon>
    </lineage>
</organism>
<evidence type="ECO:0000256" key="2">
    <source>
        <dbReference type="SAM" id="Phobius"/>
    </source>
</evidence>
<gene>
    <name evidence="3" type="ORF">CERSUDRAFT_97145</name>
</gene>
<evidence type="ECO:0000313" key="3">
    <source>
        <dbReference type="EMBL" id="EMD34539.1"/>
    </source>
</evidence>
<sequence length="286" mass="30592">MHVSQKLGCTSCTTLEDVLLRYGAVYFVALLILNVVTFLSSHLHTDNNFWSPILLAFPQFQTPLLSILVSHFLLNLREVAYGTPASISELTSLTLHFDQRITSTAPVQRNGAYIDIRGRRRQEAHGGAKPARDREAAHTSIREASRRAHPSRAHVSAIAASEQAAAGSKQQAHDKQDMRRTREDAQREGRAASSEAPGAFSAGREDAPPSRPAGHRARPPRARCPVPNMQGLAATAELQPCATPGAAGKIHVLGWPRTTEPGGEQRAEGGVVALAPGGGIEGGACE</sequence>
<reference evidence="3 4" key="1">
    <citation type="journal article" date="2012" name="Proc. Natl. Acad. Sci. U.S.A.">
        <title>Comparative genomics of Ceriporiopsis subvermispora and Phanerochaete chrysosporium provide insight into selective ligninolysis.</title>
        <authorList>
            <person name="Fernandez-Fueyo E."/>
            <person name="Ruiz-Duenas F.J."/>
            <person name="Ferreira P."/>
            <person name="Floudas D."/>
            <person name="Hibbett D.S."/>
            <person name="Canessa P."/>
            <person name="Larrondo L.F."/>
            <person name="James T.Y."/>
            <person name="Seelenfreund D."/>
            <person name="Lobos S."/>
            <person name="Polanco R."/>
            <person name="Tello M."/>
            <person name="Honda Y."/>
            <person name="Watanabe T."/>
            <person name="Watanabe T."/>
            <person name="Ryu J.S."/>
            <person name="Kubicek C.P."/>
            <person name="Schmoll M."/>
            <person name="Gaskell J."/>
            <person name="Hammel K.E."/>
            <person name="St John F.J."/>
            <person name="Vanden Wymelenberg A."/>
            <person name="Sabat G."/>
            <person name="Splinter BonDurant S."/>
            <person name="Syed K."/>
            <person name="Yadav J.S."/>
            <person name="Doddapaneni H."/>
            <person name="Subramanian V."/>
            <person name="Lavin J.L."/>
            <person name="Oguiza J.A."/>
            <person name="Perez G."/>
            <person name="Pisabarro A.G."/>
            <person name="Ramirez L."/>
            <person name="Santoyo F."/>
            <person name="Master E."/>
            <person name="Coutinho P.M."/>
            <person name="Henrissat B."/>
            <person name="Lombard V."/>
            <person name="Magnuson J.K."/>
            <person name="Kuees U."/>
            <person name="Hori C."/>
            <person name="Igarashi K."/>
            <person name="Samejima M."/>
            <person name="Held B.W."/>
            <person name="Barry K.W."/>
            <person name="LaButti K.M."/>
            <person name="Lapidus A."/>
            <person name="Lindquist E.A."/>
            <person name="Lucas S.M."/>
            <person name="Riley R."/>
            <person name="Salamov A.A."/>
            <person name="Hoffmeister D."/>
            <person name="Schwenk D."/>
            <person name="Hadar Y."/>
            <person name="Yarden O."/>
            <person name="de Vries R.P."/>
            <person name="Wiebenga A."/>
            <person name="Stenlid J."/>
            <person name="Eastwood D."/>
            <person name="Grigoriev I.V."/>
            <person name="Berka R.M."/>
            <person name="Blanchette R.A."/>
            <person name="Kersten P."/>
            <person name="Martinez A.T."/>
            <person name="Vicuna R."/>
            <person name="Cullen D."/>
        </authorList>
    </citation>
    <scope>NUCLEOTIDE SEQUENCE [LARGE SCALE GENOMIC DNA]</scope>
    <source>
        <strain evidence="3 4">B</strain>
    </source>
</reference>
<proteinExistence type="predicted"/>
<dbReference type="EMBL" id="KB445802">
    <property type="protein sequence ID" value="EMD34539.1"/>
    <property type="molecule type" value="Genomic_DNA"/>
</dbReference>
<keyword evidence="2" id="KW-0812">Transmembrane</keyword>
<evidence type="ECO:0000256" key="1">
    <source>
        <dbReference type="SAM" id="MobiDB-lite"/>
    </source>
</evidence>
<feature type="transmembrane region" description="Helical" evidence="2">
    <location>
        <begin position="49"/>
        <end position="74"/>
    </location>
</feature>
<name>M2PF55_CERS8</name>
<dbReference type="HOGENOM" id="CLU_973182_0_0_1"/>
<feature type="compositionally biased region" description="Basic and acidic residues" evidence="1">
    <location>
        <begin position="121"/>
        <end position="146"/>
    </location>
</feature>
<keyword evidence="2" id="KW-1133">Transmembrane helix</keyword>
<keyword evidence="2" id="KW-0472">Membrane</keyword>
<keyword evidence="4" id="KW-1185">Reference proteome</keyword>
<feature type="transmembrane region" description="Helical" evidence="2">
    <location>
        <begin position="24"/>
        <end position="43"/>
    </location>
</feature>
<feature type="compositionally biased region" description="Low complexity" evidence="1">
    <location>
        <begin position="153"/>
        <end position="170"/>
    </location>
</feature>
<dbReference type="Proteomes" id="UP000016930">
    <property type="component" value="Unassembled WGS sequence"/>
</dbReference>
<dbReference type="AlphaFoldDB" id="M2PF55"/>
<feature type="region of interest" description="Disordered" evidence="1">
    <location>
        <begin position="112"/>
        <end position="223"/>
    </location>
</feature>
<feature type="compositionally biased region" description="Basic and acidic residues" evidence="1">
    <location>
        <begin position="171"/>
        <end position="190"/>
    </location>
</feature>
<evidence type="ECO:0000313" key="4">
    <source>
        <dbReference type="Proteomes" id="UP000016930"/>
    </source>
</evidence>